<dbReference type="InterPro" id="IPR051412">
    <property type="entry name" value="Formin_Homology_Diaphanous_sf"/>
</dbReference>
<evidence type="ECO:0000256" key="2">
    <source>
        <dbReference type="SAM" id="MobiDB-lite"/>
    </source>
</evidence>
<feature type="compositionally biased region" description="Basic and acidic residues" evidence="2">
    <location>
        <begin position="160"/>
        <end position="170"/>
    </location>
</feature>
<dbReference type="PANTHER" id="PTHR45691:SF6">
    <property type="entry name" value="PROTEIN DIAPHANOUS"/>
    <property type="match status" value="1"/>
</dbReference>
<feature type="compositionally biased region" description="Basic and acidic residues" evidence="2">
    <location>
        <begin position="453"/>
        <end position="469"/>
    </location>
</feature>
<feature type="compositionally biased region" description="Low complexity" evidence="2">
    <location>
        <begin position="50"/>
        <end position="64"/>
    </location>
</feature>
<evidence type="ECO:0000313" key="4">
    <source>
        <dbReference type="Proteomes" id="UP000001876"/>
    </source>
</evidence>
<dbReference type="KEGG" id="mpp:MICPUCDRAFT_52677"/>
<feature type="compositionally biased region" description="Low complexity" evidence="2">
    <location>
        <begin position="298"/>
        <end position="310"/>
    </location>
</feature>
<feature type="region of interest" description="Disordered" evidence="2">
    <location>
        <begin position="827"/>
        <end position="870"/>
    </location>
</feature>
<feature type="region of interest" description="Disordered" evidence="2">
    <location>
        <begin position="444"/>
        <end position="526"/>
    </location>
</feature>
<feature type="region of interest" description="Disordered" evidence="2">
    <location>
        <begin position="138"/>
        <end position="330"/>
    </location>
</feature>
<keyword evidence="1" id="KW-0175">Coiled coil</keyword>
<sequence>MARSQSELAARIARFRNAGADDGPNDDGVAAADGTSGAFWWQKKPKDAGKPAAETPAADAGAADSRPNSEIRPAPAAESPKTRSPKTRSPRASIGGGGRTSSPLARRREANDAAEKYASMSMEKALAELERMATSNPTLKRALQHVHREPDGTITVGSLRKAEAALRESYDTSARGRRPQTAGTKKHERETLPPPPPPPWQRESIDSLPPSLTSPTKPTRMNVKESSTSTDDAPKSSEEEPVRTSLAQELKTVLGDQSPLRLSLEFPKRSPGASPMKPSARAPPAKQPRQPTARTRSPGKPAMMAAAEAAWADDRGDGRGAADGAAAAPPWRDPKTIAKYVSDNMPATRRSFAGLAGAKAVADGDAVILWLRKFIPAESAPVEEIAAVGAGILTRSRTRGLRDVSFPEFLALLDLEEEAVEEAAMMAAGGQFPIALEEVDDRGEFASTSPQRQGERERALAKAAADHYPYDVARAPPPPPPLATASLHGDAWGPDSDSPHVHFTRAHETSPPHSPSRFDEPTKGILRNSRDGAFGVSGEGHSRRAVAAAVAERAAKEIHAARMPKAVNTPPPVAVPPPPKPLPTGAGGKSEEDREIAAAAKAAAEKAIANVLEKAGAPGLDDIAAVRAASERADAIAAAENALAGHAAALQHVHDVRRSVDGMFPRPPSPPSPPGRSSEDDRGTALSTYAPFENKSASKLEKWTVEVARTRRELEQKLLVKDSEKAAKRALAAEWDAFMTTGEPPKDAFLVNLAKDYVVRAKEIERLRKDVVDVSSKLDAASKSDDAKRKMLQELHDKAVQVAKANAEAKEAERVAEAIAASLPPMAKVHKRGSTRSGAPYHYHPQQPWSGYPGYDAPPASSSSAVAGERAPVKLSELGAIIGKDLDESVRRVRWAVEHGGEPAAEPSARPTPPHPNPHPNPPHPNDRWVPPPSQPPLMFPSHDGYALEAQRVAPAVARSVQLPRAVEVPPFTFRATSGGGFGGSQPMPPPSAPNPSDAMMTERQRRQLAEQMETMERLRTQQEHYLRMQRALQEREDEAMARRSEEEARAAAARLLAVPTHWQSPTAKAAPPAAAAPAPAAVPPPPRVVPLAPRAPPTPPPIARAPWGALPPMPPPPPPPPTWHAVEPSSRLAPAQATRGGFYGAPEVDQTLPNLEFGRPGAPTGVTLTGLTPREYVSDAVEKAYADTLAQQRAVFGGGEEEKDDRY</sequence>
<dbReference type="GO" id="GO:0030041">
    <property type="term" value="P:actin filament polymerization"/>
    <property type="evidence" value="ECO:0007669"/>
    <property type="project" value="TreeGrafter"/>
</dbReference>
<feature type="compositionally biased region" description="Basic and acidic residues" evidence="2">
    <location>
        <begin position="106"/>
        <end position="115"/>
    </location>
</feature>
<organism evidence="4">
    <name type="scientific">Micromonas pusilla (strain CCMP1545)</name>
    <name type="common">Picoplanktonic green alga</name>
    <dbReference type="NCBI Taxonomy" id="564608"/>
    <lineage>
        <taxon>Eukaryota</taxon>
        <taxon>Viridiplantae</taxon>
        <taxon>Chlorophyta</taxon>
        <taxon>Mamiellophyceae</taxon>
        <taxon>Mamiellales</taxon>
        <taxon>Mamiellaceae</taxon>
        <taxon>Micromonas</taxon>
    </lineage>
</organism>
<dbReference type="RefSeq" id="XP_003062850.1">
    <property type="nucleotide sequence ID" value="XM_003062804.1"/>
</dbReference>
<feature type="region of interest" description="Disordered" evidence="2">
    <location>
        <begin position="660"/>
        <end position="691"/>
    </location>
</feature>
<feature type="region of interest" description="Disordered" evidence="2">
    <location>
        <begin position="1063"/>
        <end position="1149"/>
    </location>
</feature>
<dbReference type="AlphaFoldDB" id="C1N4T8"/>
<evidence type="ECO:0000313" key="3">
    <source>
        <dbReference type="EMBL" id="EEH52789.1"/>
    </source>
</evidence>
<feature type="compositionally biased region" description="Pro residues" evidence="2">
    <location>
        <begin position="1081"/>
        <end position="1123"/>
    </location>
</feature>
<keyword evidence="4" id="KW-1185">Reference proteome</keyword>
<protein>
    <submittedName>
        <fullName evidence="3">Predicted protein</fullName>
    </submittedName>
</protein>
<proteinExistence type="predicted"/>
<feature type="compositionally biased region" description="Low complexity" evidence="2">
    <location>
        <begin position="207"/>
        <end position="219"/>
    </location>
</feature>
<feature type="coiled-coil region" evidence="1">
    <location>
        <begin position="792"/>
        <end position="822"/>
    </location>
</feature>
<feature type="compositionally biased region" description="Pro residues" evidence="2">
    <location>
        <begin position="910"/>
        <end position="939"/>
    </location>
</feature>
<dbReference type="EMBL" id="GG663747">
    <property type="protein sequence ID" value="EEH52789.1"/>
    <property type="molecule type" value="Genomic_DNA"/>
</dbReference>
<feature type="compositionally biased region" description="Basic and acidic residues" evidence="2">
    <location>
        <begin position="497"/>
        <end position="522"/>
    </location>
</feature>
<feature type="region of interest" description="Disordered" evidence="2">
    <location>
        <begin position="566"/>
        <end position="590"/>
    </location>
</feature>
<feature type="compositionally biased region" description="Pro residues" evidence="2">
    <location>
        <begin position="569"/>
        <end position="582"/>
    </location>
</feature>
<feature type="compositionally biased region" description="Low complexity" evidence="2">
    <location>
        <begin position="857"/>
        <end position="867"/>
    </location>
</feature>
<reference evidence="3 4" key="1">
    <citation type="journal article" date="2009" name="Science">
        <title>Green evolution and dynamic adaptations revealed by genomes of the marine picoeukaryotes Micromonas.</title>
        <authorList>
            <person name="Worden A.Z."/>
            <person name="Lee J.H."/>
            <person name="Mock T."/>
            <person name="Rouze P."/>
            <person name="Simmons M.P."/>
            <person name="Aerts A.L."/>
            <person name="Allen A.E."/>
            <person name="Cuvelier M.L."/>
            <person name="Derelle E."/>
            <person name="Everett M.V."/>
            <person name="Foulon E."/>
            <person name="Grimwood J."/>
            <person name="Gundlach H."/>
            <person name="Henrissat B."/>
            <person name="Napoli C."/>
            <person name="McDonald S.M."/>
            <person name="Parker M.S."/>
            <person name="Rombauts S."/>
            <person name="Salamov A."/>
            <person name="Von Dassow P."/>
            <person name="Badger J.H."/>
            <person name="Coutinho P.M."/>
            <person name="Demir E."/>
            <person name="Dubchak I."/>
            <person name="Gentemann C."/>
            <person name="Eikrem W."/>
            <person name="Gready J.E."/>
            <person name="John U."/>
            <person name="Lanier W."/>
            <person name="Lindquist E.A."/>
            <person name="Lucas S."/>
            <person name="Mayer K.F."/>
            <person name="Moreau H."/>
            <person name="Not F."/>
            <person name="Otillar R."/>
            <person name="Panaud O."/>
            <person name="Pangilinan J."/>
            <person name="Paulsen I."/>
            <person name="Piegu B."/>
            <person name="Poliakov A."/>
            <person name="Robbens S."/>
            <person name="Schmutz J."/>
            <person name="Toulza E."/>
            <person name="Wyss T."/>
            <person name="Zelensky A."/>
            <person name="Zhou K."/>
            <person name="Armbrust E.V."/>
            <person name="Bhattacharya D."/>
            <person name="Goodenough U.W."/>
            <person name="Van de Peer Y."/>
            <person name="Grigoriev I.V."/>
        </authorList>
    </citation>
    <scope>NUCLEOTIDE SEQUENCE [LARGE SCALE GENOMIC DNA]</scope>
    <source>
        <strain evidence="3 4">CCMP1545</strain>
    </source>
</reference>
<feature type="region of interest" description="Disordered" evidence="2">
    <location>
        <begin position="977"/>
        <end position="1002"/>
    </location>
</feature>
<feature type="compositionally biased region" description="Low complexity" evidence="2">
    <location>
        <begin position="1066"/>
        <end position="1080"/>
    </location>
</feature>
<dbReference type="GeneID" id="9688290"/>
<feature type="region of interest" description="Disordered" evidence="2">
    <location>
        <begin position="16"/>
        <end position="117"/>
    </location>
</feature>
<feature type="region of interest" description="Disordered" evidence="2">
    <location>
        <begin position="894"/>
        <end position="944"/>
    </location>
</feature>
<feature type="compositionally biased region" description="Basic and acidic residues" evidence="2">
    <location>
        <begin position="232"/>
        <end position="242"/>
    </location>
</feature>
<feature type="compositionally biased region" description="Low complexity" evidence="2">
    <location>
        <begin position="18"/>
        <end position="34"/>
    </location>
</feature>
<feature type="compositionally biased region" description="Pro residues" evidence="2">
    <location>
        <begin position="665"/>
        <end position="674"/>
    </location>
</feature>
<gene>
    <name evidence="3" type="ORF">MICPUCDRAFT_52677</name>
</gene>
<accession>C1N4T8</accession>
<dbReference type="PANTHER" id="PTHR45691">
    <property type="entry name" value="PROTEIN DIAPHANOUS"/>
    <property type="match status" value="1"/>
</dbReference>
<dbReference type="Proteomes" id="UP000001876">
    <property type="component" value="Unassembled WGS sequence"/>
</dbReference>
<name>C1N4T8_MICPC</name>
<dbReference type="GO" id="GO:0005884">
    <property type="term" value="C:actin filament"/>
    <property type="evidence" value="ECO:0007669"/>
    <property type="project" value="TreeGrafter"/>
</dbReference>
<feature type="compositionally biased region" description="Low complexity" evidence="2">
    <location>
        <begin position="277"/>
        <end position="291"/>
    </location>
</feature>
<evidence type="ECO:0000256" key="1">
    <source>
        <dbReference type="SAM" id="Coils"/>
    </source>
</evidence>